<accession>A0ACB0XT85</accession>
<keyword evidence="2" id="KW-1185">Reference proteome</keyword>
<organism evidence="1 2">
    <name type="scientific">Meloidogyne enterolobii</name>
    <name type="common">Root-knot nematode worm</name>
    <name type="synonym">Meloidogyne mayaguensis</name>
    <dbReference type="NCBI Taxonomy" id="390850"/>
    <lineage>
        <taxon>Eukaryota</taxon>
        <taxon>Metazoa</taxon>
        <taxon>Ecdysozoa</taxon>
        <taxon>Nematoda</taxon>
        <taxon>Chromadorea</taxon>
        <taxon>Rhabditida</taxon>
        <taxon>Tylenchina</taxon>
        <taxon>Tylenchomorpha</taxon>
        <taxon>Tylenchoidea</taxon>
        <taxon>Meloidogynidae</taxon>
        <taxon>Meloidogyninae</taxon>
        <taxon>Meloidogyne</taxon>
    </lineage>
</organism>
<sequence>MEPSIHTYMVIMLFPSLVLQNGQSFLFLLISLWHLGYLAIVIVETLGLSIRESGNFPGFLNSRHSVSTLFNSRLSPPCNSEICREEMTDHFVHQREIW</sequence>
<comment type="caution">
    <text evidence="1">The sequence shown here is derived from an EMBL/GenBank/DDBJ whole genome shotgun (WGS) entry which is preliminary data.</text>
</comment>
<name>A0ACB0XT85_MELEN</name>
<dbReference type="EMBL" id="CAVMJV010000002">
    <property type="protein sequence ID" value="CAK5016582.1"/>
    <property type="molecule type" value="Genomic_DNA"/>
</dbReference>
<proteinExistence type="predicted"/>
<evidence type="ECO:0000313" key="1">
    <source>
        <dbReference type="EMBL" id="CAK5016582.1"/>
    </source>
</evidence>
<evidence type="ECO:0000313" key="2">
    <source>
        <dbReference type="Proteomes" id="UP001497535"/>
    </source>
</evidence>
<dbReference type="Proteomes" id="UP001497535">
    <property type="component" value="Unassembled WGS sequence"/>
</dbReference>
<reference evidence="1" key="1">
    <citation type="submission" date="2023-11" db="EMBL/GenBank/DDBJ databases">
        <authorList>
            <person name="Poullet M."/>
        </authorList>
    </citation>
    <scope>NUCLEOTIDE SEQUENCE</scope>
    <source>
        <strain evidence="1">E1834</strain>
    </source>
</reference>
<gene>
    <name evidence="1" type="ORF">MENTE1834_LOCUS3358</name>
</gene>
<protein>
    <submittedName>
        <fullName evidence="1">Uncharacterized protein</fullName>
    </submittedName>
</protein>